<evidence type="ECO:0000313" key="3">
    <source>
        <dbReference type="Proteomes" id="UP000267096"/>
    </source>
</evidence>
<keyword evidence="3" id="KW-1185">Reference proteome</keyword>
<feature type="transmembrane region" description="Helical" evidence="1">
    <location>
        <begin position="6"/>
        <end position="28"/>
    </location>
</feature>
<feature type="transmembrane region" description="Helical" evidence="1">
    <location>
        <begin position="122"/>
        <end position="142"/>
    </location>
</feature>
<evidence type="ECO:0000313" key="2">
    <source>
        <dbReference type="EMBL" id="VDK46887.1"/>
    </source>
</evidence>
<feature type="transmembrane region" description="Helical" evidence="1">
    <location>
        <begin position="40"/>
        <end position="60"/>
    </location>
</feature>
<dbReference type="WBParaSite" id="ASIM_0001276501-mRNA-1">
    <property type="protein sequence ID" value="ASIM_0001276501-mRNA-1"/>
    <property type="gene ID" value="ASIM_0001276501"/>
</dbReference>
<keyword evidence="1" id="KW-0472">Membrane</keyword>
<dbReference type="OrthoDB" id="5858893at2759"/>
<organism evidence="4">
    <name type="scientific">Anisakis simplex</name>
    <name type="common">Herring worm</name>
    <dbReference type="NCBI Taxonomy" id="6269"/>
    <lineage>
        <taxon>Eukaryota</taxon>
        <taxon>Metazoa</taxon>
        <taxon>Ecdysozoa</taxon>
        <taxon>Nematoda</taxon>
        <taxon>Chromadorea</taxon>
        <taxon>Rhabditida</taxon>
        <taxon>Spirurina</taxon>
        <taxon>Ascaridomorpha</taxon>
        <taxon>Ascaridoidea</taxon>
        <taxon>Anisakidae</taxon>
        <taxon>Anisakis</taxon>
        <taxon>Anisakis simplex complex</taxon>
    </lineage>
</organism>
<name>A0A0M3JWT2_ANISI</name>
<proteinExistence type="predicted"/>
<dbReference type="PANTHER" id="PTHR23360">
    <property type="entry name" value="G-PROTEIN COUPLED RECEPTORS FAMILY 1 PROFILE DOMAIN-CONTAINING PROTEIN-RELATED"/>
    <property type="match status" value="1"/>
</dbReference>
<dbReference type="Pfam" id="PF10320">
    <property type="entry name" value="7TM_GPCR_Srsx"/>
    <property type="match status" value="1"/>
</dbReference>
<reference evidence="2 3" key="2">
    <citation type="submission" date="2018-11" db="EMBL/GenBank/DDBJ databases">
        <authorList>
            <consortium name="Pathogen Informatics"/>
        </authorList>
    </citation>
    <scope>NUCLEOTIDE SEQUENCE [LARGE SCALE GENOMIC DNA]</scope>
</reference>
<keyword evidence="1" id="KW-0812">Transmembrane</keyword>
<dbReference type="AlphaFoldDB" id="A0A0M3JWT2"/>
<dbReference type="Proteomes" id="UP000267096">
    <property type="component" value="Unassembled WGS sequence"/>
</dbReference>
<evidence type="ECO:0000256" key="1">
    <source>
        <dbReference type="SAM" id="Phobius"/>
    </source>
</evidence>
<keyword evidence="1" id="KW-1133">Transmembrane helix</keyword>
<protein>
    <submittedName>
        <fullName evidence="4">G_PROTEIN_RECEP_F1_2 domain-containing protein</fullName>
    </submittedName>
</protein>
<sequence length="180" mass="20811">MLLAQFSIYVIEGTVLALCGALFLFAVFRNQKLRRRYDILIAQFFTNVICGLATLTAGVGRLTVLFSEIKTLRSRQQCMLMPWNILFLWADPMSAIVVLITSIDRLCALMLPIFYYKNPRRFALSLIGFSHGFMILCMIFDWSTTVGDTEELYSPLCWYIPNTLNLRQCYSKQITFHYIS</sequence>
<accession>A0A0M3JWT2</accession>
<dbReference type="InterPro" id="IPR019424">
    <property type="entry name" value="7TM_GPCR_Srsx"/>
</dbReference>
<dbReference type="EMBL" id="UYRR01031156">
    <property type="protein sequence ID" value="VDK46887.1"/>
    <property type="molecule type" value="Genomic_DNA"/>
</dbReference>
<feature type="transmembrane region" description="Helical" evidence="1">
    <location>
        <begin position="80"/>
        <end position="101"/>
    </location>
</feature>
<gene>
    <name evidence="2" type="ORF">ASIM_LOCUS12231</name>
</gene>
<reference evidence="4" key="1">
    <citation type="submission" date="2017-02" db="UniProtKB">
        <authorList>
            <consortium name="WormBaseParasite"/>
        </authorList>
    </citation>
    <scope>IDENTIFICATION</scope>
</reference>
<dbReference type="InterPro" id="IPR047130">
    <property type="entry name" value="7TM_GPCR_Srsx_nematod"/>
</dbReference>
<evidence type="ECO:0000313" key="4">
    <source>
        <dbReference type="WBParaSite" id="ASIM_0001276501-mRNA-1"/>
    </source>
</evidence>